<evidence type="ECO:0000256" key="1">
    <source>
        <dbReference type="ARBA" id="ARBA00004635"/>
    </source>
</evidence>
<sequence length="421" mass="46973">MPTRNWAVRLRLLWTVIFITPLLTGCWDRLEVEQRATVLGLSIDTMGSQTTDGSDQGAADEPSDVMSSIPSSAPGKAALRLTAQIAVPGRIPLGPGETGGGGSGNPQEAVWVLHSNGKTLSEAIQRLQQQVADKLFLGHLRVIVISEEFARHEGLETVTDTLRRNPEVRRTAWLMVSKGDAAEVMRTAPPLERVPTLYLMSTMDHARQMGKLPNDFLGKFESKAVSKGRQGVLPYVEITQKDNINVAGLAFFKGYKMVSTTKKTFDIATYMELAGISRGGYSMMVPVPNQSGAVMVQGYRRKRRIKVDIRNGIPHFTVVLHLDNSITEKTSENFSVDNPKIIREIEGEVEQSLQANTKEFIEQTKAEDVDVIGFGEYVRARKRQYWDRNVRTREMWDQLYPKASMDVQITVKIHRVGMKGT</sequence>
<dbReference type="InterPro" id="IPR038501">
    <property type="entry name" value="Spore_GerAC_C_sf"/>
</dbReference>
<feature type="region of interest" description="Disordered" evidence="8">
    <location>
        <begin position="45"/>
        <end position="71"/>
    </location>
</feature>
<dbReference type="PROSITE" id="PS51257">
    <property type="entry name" value="PROKAR_LIPOPROTEIN"/>
    <property type="match status" value="1"/>
</dbReference>
<keyword evidence="4" id="KW-0732">Signal</keyword>
<proteinExistence type="inferred from homology"/>
<evidence type="ECO:0000259" key="9">
    <source>
        <dbReference type="Pfam" id="PF05504"/>
    </source>
</evidence>
<evidence type="ECO:0000313" key="12">
    <source>
        <dbReference type="Proteomes" id="UP001579974"/>
    </source>
</evidence>
<reference evidence="11 12" key="1">
    <citation type="journal article" date="2024" name="Int. J. Mol. Sci.">
        <title>Exploration of Alicyclobacillus spp. Genome in Search of Antibiotic Resistance.</title>
        <authorList>
            <person name="Bucka-Kolendo J."/>
            <person name="Kiousi D.E."/>
            <person name="Dekowska A."/>
            <person name="Mikolajczuk-Szczyrba A."/>
            <person name="Karadedos D.M."/>
            <person name="Michael P."/>
            <person name="Galanis A."/>
            <person name="Sokolowska B."/>
        </authorList>
    </citation>
    <scope>NUCLEOTIDE SEQUENCE [LARGE SCALE GENOMIC DNA]</scope>
    <source>
        <strain evidence="11 12">KKP 3000</strain>
    </source>
</reference>
<dbReference type="InterPro" id="IPR008844">
    <property type="entry name" value="Spore_GerAC-like"/>
</dbReference>
<comment type="similarity">
    <text evidence="2">Belongs to the GerABKC lipoprotein family.</text>
</comment>
<evidence type="ECO:0000313" key="11">
    <source>
        <dbReference type="EMBL" id="MFB5192603.1"/>
    </source>
</evidence>
<dbReference type="Pfam" id="PF25198">
    <property type="entry name" value="Spore_GerAC_N"/>
    <property type="match status" value="1"/>
</dbReference>
<feature type="compositionally biased region" description="Polar residues" evidence="8">
    <location>
        <begin position="45"/>
        <end position="54"/>
    </location>
</feature>
<dbReference type="NCBIfam" id="TIGR02887">
    <property type="entry name" value="spore_ger_x_C"/>
    <property type="match status" value="1"/>
</dbReference>
<dbReference type="RefSeq" id="WP_275475932.1">
    <property type="nucleotide sequence ID" value="NZ_CP162940.1"/>
</dbReference>
<dbReference type="InterPro" id="IPR046953">
    <property type="entry name" value="Spore_GerAC-like_C"/>
</dbReference>
<comment type="caution">
    <text evidence="11">The sequence shown here is derived from an EMBL/GenBank/DDBJ whole genome shotgun (WGS) entry which is preliminary data.</text>
</comment>
<name>A0ABV5AKB0_9BACL</name>
<keyword evidence="7" id="KW-0449">Lipoprotein</keyword>
<dbReference type="PANTHER" id="PTHR35789">
    <property type="entry name" value="SPORE GERMINATION PROTEIN B3"/>
    <property type="match status" value="1"/>
</dbReference>
<evidence type="ECO:0000256" key="8">
    <source>
        <dbReference type="SAM" id="MobiDB-lite"/>
    </source>
</evidence>
<accession>A0ABV5AKB0</accession>
<feature type="domain" description="Spore germination protein N-terminal" evidence="10">
    <location>
        <begin position="28"/>
        <end position="238"/>
    </location>
</feature>
<dbReference type="Gene3D" id="3.30.300.210">
    <property type="entry name" value="Nutrient germinant receptor protein C, domain 3"/>
    <property type="match status" value="1"/>
</dbReference>
<evidence type="ECO:0000259" key="10">
    <source>
        <dbReference type="Pfam" id="PF25198"/>
    </source>
</evidence>
<evidence type="ECO:0000256" key="7">
    <source>
        <dbReference type="ARBA" id="ARBA00023288"/>
    </source>
</evidence>
<evidence type="ECO:0000256" key="5">
    <source>
        <dbReference type="ARBA" id="ARBA00023136"/>
    </source>
</evidence>
<keyword evidence="12" id="KW-1185">Reference proteome</keyword>
<feature type="domain" description="Spore germination GerAC-like C-terminal" evidence="9">
    <location>
        <begin position="248"/>
        <end position="417"/>
    </location>
</feature>
<evidence type="ECO:0000256" key="4">
    <source>
        <dbReference type="ARBA" id="ARBA00022729"/>
    </source>
</evidence>
<organism evidence="11 12">
    <name type="scientific">Alicyclobacillus fastidiosus</name>
    <dbReference type="NCBI Taxonomy" id="392011"/>
    <lineage>
        <taxon>Bacteria</taxon>
        <taxon>Bacillati</taxon>
        <taxon>Bacillota</taxon>
        <taxon>Bacilli</taxon>
        <taxon>Bacillales</taxon>
        <taxon>Alicyclobacillaceae</taxon>
        <taxon>Alicyclobacillus</taxon>
    </lineage>
</organism>
<evidence type="ECO:0000256" key="2">
    <source>
        <dbReference type="ARBA" id="ARBA00007886"/>
    </source>
</evidence>
<dbReference type="EMBL" id="JBDXSU010000025">
    <property type="protein sequence ID" value="MFB5192603.1"/>
    <property type="molecule type" value="Genomic_DNA"/>
</dbReference>
<evidence type="ECO:0000256" key="6">
    <source>
        <dbReference type="ARBA" id="ARBA00023139"/>
    </source>
</evidence>
<gene>
    <name evidence="11" type="ORF">KKP3000_001812</name>
</gene>
<protein>
    <submittedName>
        <fullName evidence="11">Ger(X)C family spore germination protein</fullName>
    </submittedName>
</protein>
<dbReference type="PANTHER" id="PTHR35789:SF1">
    <property type="entry name" value="SPORE GERMINATION PROTEIN B3"/>
    <property type="match status" value="1"/>
</dbReference>
<evidence type="ECO:0000256" key="3">
    <source>
        <dbReference type="ARBA" id="ARBA00022544"/>
    </source>
</evidence>
<comment type="subcellular location">
    <subcellularLocation>
        <location evidence="1">Membrane</location>
        <topology evidence="1">Lipid-anchor</topology>
    </subcellularLocation>
</comment>
<dbReference type="InterPro" id="IPR057336">
    <property type="entry name" value="GerAC_N"/>
</dbReference>
<keyword evidence="6" id="KW-0564">Palmitate</keyword>
<keyword evidence="5" id="KW-0472">Membrane</keyword>
<dbReference type="Pfam" id="PF05504">
    <property type="entry name" value="Spore_GerAC"/>
    <property type="match status" value="1"/>
</dbReference>
<dbReference type="Proteomes" id="UP001579974">
    <property type="component" value="Unassembled WGS sequence"/>
</dbReference>
<keyword evidence="3" id="KW-0309">Germination</keyword>